<keyword evidence="1" id="KW-1133">Transmembrane helix</keyword>
<dbReference type="EMBL" id="VXIS01000646">
    <property type="protein sequence ID" value="KAA8892659.1"/>
    <property type="molecule type" value="Genomic_DNA"/>
</dbReference>
<comment type="caution">
    <text evidence="2">The sequence shown here is derived from an EMBL/GenBank/DDBJ whole genome shotgun (WGS) entry which is preliminary data.</text>
</comment>
<proteinExistence type="predicted"/>
<sequence>MNRNELVKQLTFSLNNMTKSIAQLTKESQKGARLMEEILAFVTMLYLLASLVATVFSSNLVGTASNRDFVVAKQFRVHSVLTTALTVFIITPALAWQHLSAKKVWCN</sequence>
<dbReference type="OrthoDB" id="5396681at2759"/>
<feature type="transmembrane region" description="Helical" evidence="1">
    <location>
        <begin position="38"/>
        <end position="57"/>
    </location>
</feature>
<reference evidence="2 3" key="1">
    <citation type="submission" date="2019-09" db="EMBL/GenBank/DDBJ databases">
        <title>Draft genome of the ectomycorrhizal ascomycete Sphaerosporella brunnea.</title>
        <authorList>
            <consortium name="DOE Joint Genome Institute"/>
            <person name="Benucci G.M."/>
            <person name="Marozzi G."/>
            <person name="Antonielli L."/>
            <person name="Sanchez S."/>
            <person name="Marco P."/>
            <person name="Wang X."/>
            <person name="Falini L.B."/>
            <person name="Barry K."/>
            <person name="Haridas S."/>
            <person name="Lipzen A."/>
            <person name="Labutti K."/>
            <person name="Grigoriev I.V."/>
            <person name="Murat C."/>
            <person name="Martin F."/>
            <person name="Albertini E."/>
            <person name="Donnini D."/>
            <person name="Bonito G."/>
        </authorList>
    </citation>
    <scope>NUCLEOTIDE SEQUENCE [LARGE SCALE GENOMIC DNA]</scope>
    <source>
        <strain evidence="2 3">Sb_GMNB300</strain>
    </source>
</reference>
<dbReference type="InParanoid" id="A0A5J5EC96"/>
<keyword evidence="3" id="KW-1185">Reference proteome</keyword>
<name>A0A5J5EC96_9PEZI</name>
<protein>
    <submittedName>
        <fullName evidence="2">Uncharacterized protein</fullName>
    </submittedName>
</protein>
<gene>
    <name evidence="2" type="ORF">FN846DRAFT_924122</name>
</gene>
<keyword evidence="1" id="KW-0472">Membrane</keyword>
<accession>A0A5J5EC96</accession>
<dbReference type="Proteomes" id="UP000326924">
    <property type="component" value="Unassembled WGS sequence"/>
</dbReference>
<keyword evidence="1" id="KW-0812">Transmembrane</keyword>
<dbReference type="AlphaFoldDB" id="A0A5J5EC96"/>
<evidence type="ECO:0000256" key="1">
    <source>
        <dbReference type="SAM" id="Phobius"/>
    </source>
</evidence>
<evidence type="ECO:0000313" key="2">
    <source>
        <dbReference type="EMBL" id="KAA8892659.1"/>
    </source>
</evidence>
<organism evidence="2 3">
    <name type="scientific">Sphaerosporella brunnea</name>
    <dbReference type="NCBI Taxonomy" id="1250544"/>
    <lineage>
        <taxon>Eukaryota</taxon>
        <taxon>Fungi</taxon>
        <taxon>Dikarya</taxon>
        <taxon>Ascomycota</taxon>
        <taxon>Pezizomycotina</taxon>
        <taxon>Pezizomycetes</taxon>
        <taxon>Pezizales</taxon>
        <taxon>Pyronemataceae</taxon>
        <taxon>Sphaerosporella</taxon>
    </lineage>
</organism>
<feature type="transmembrane region" description="Helical" evidence="1">
    <location>
        <begin position="77"/>
        <end position="96"/>
    </location>
</feature>
<evidence type="ECO:0000313" key="3">
    <source>
        <dbReference type="Proteomes" id="UP000326924"/>
    </source>
</evidence>